<protein>
    <submittedName>
        <fullName evidence="4">AFG1 family ATPase</fullName>
    </submittedName>
    <submittedName>
        <fullName evidence="3">AFG1-like ATPase</fullName>
    </submittedName>
</protein>
<evidence type="ECO:0000313" key="3">
    <source>
        <dbReference type="EMBL" id="KRG20669.1"/>
    </source>
</evidence>
<dbReference type="PATRIC" id="fig|1590043.3.peg.2202"/>
<dbReference type="InterPro" id="IPR005654">
    <property type="entry name" value="ATPase_AFG1-like"/>
</dbReference>
<keyword evidence="1" id="KW-0547">Nucleotide-binding</keyword>
<reference evidence="4" key="2">
    <citation type="journal article" date="2016" name="Genome Announc.">
        <title>Draft Genome Sequences of Two Novel Amoeba-Resistant Intranuclear Bacteria, 'Candidatus Berkiella cookevillensis' and 'Candidatus Berkiella aquae'.</title>
        <authorList>
            <person name="Mehari Y.T."/>
            <person name="Arivett B.A."/>
            <person name="Farone A.L."/>
            <person name="Gunderson J.H."/>
            <person name="Farone M.B."/>
        </authorList>
    </citation>
    <scope>NUCLEOTIDE SEQUENCE</scope>
    <source>
        <strain evidence="4">HT99</strain>
    </source>
</reference>
<evidence type="ECO:0000313" key="4">
    <source>
        <dbReference type="EMBL" id="MCS5710742.1"/>
    </source>
</evidence>
<evidence type="ECO:0000256" key="2">
    <source>
        <dbReference type="ARBA" id="ARBA00022840"/>
    </source>
</evidence>
<reference evidence="3" key="1">
    <citation type="submission" date="2015-09" db="EMBL/GenBank/DDBJ databases">
        <title>Draft Genome Sequences of Two Novel Amoeba-resistant Intranuclear Bacteria, Candidatus Berkiella cookevillensis and Candidatus Berkiella aquae.</title>
        <authorList>
            <person name="Mehari Y.T."/>
            <person name="Arivett B.A."/>
            <person name="Farone A.L."/>
            <person name="Gunderson J.H."/>
            <person name="Farone M.B."/>
        </authorList>
    </citation>
    <scope>NUCLEOTIDE SEQUENCE [LARGE SCALE GENOMIC DNA]</scope>
    <source>
        <strain evidence="3">HT99</strain>
    </source>
</reference>
<dbReference type="Gene3D" id="3.40.50.300">
    <property type="entry name" value="P-loop containing nucleotide triphosphate hydrolases"/>
    <property type="match status" value="1"/>
</dbReference>
<accession>A0A0Q9YJ60</accession>
<name>A0A0Q9YJ60_9GAMM</name>
<dbReference type="InterPro" id="IPR027417">
    <property type="entry name" value="P-loop_NTPase"/>
</dbReference>
<reference evidence="4" key="3">
    <citation type="submission" date="2021-06" db="EMBL/GenBank/DDBJ databases">
        <title>Genomic Description and Analysis of Intracellular Bacteria, Candidatus Berkiella cookevillensis and Candidatus Berkiella aquae.</title>
        <authorList>
            <person name="Kidane D.T."/>
            <person name="Mehari Y.T."/>
            <person name="Rice F.C."/>
            <person name="Arivett B.A."/>
            <person name="Farone A.L."/>
            <person name="Berk S.G."/>
            <person name="Farone M.B."/>
        </authorList>
    </citation>
    <scope>NUCLEOTIDE SEQUENCE</scope>
    <source>
        <strain evidence="4">HT99</strain>
    </source>
</reference>
<gene>
    <name evidence="4" type="ORF">HT99x_004820</name>
    <name evidence="3" type="ORF">HT99x_02156</name>
</gene>
<dbReference type="AlphaFoldDB" id="A0A0Q9YJ60"/>
<evidence type="ECO:0000256" key="1">
    <source>
        <dbReference type="ARBA" id="ARBA00022741"/>
    </source>
</evidence>
<dbReference type="GO" id="GO:0051301">
    <property type="term" value="P:cell division"/>
    <property type="evidence" value="ECO:0007669"/>
    <property type="project" value="TreeGrafter"/>
</dbReference>
<dbReference type="EMBL" id="LKAJ02000001">
    <property type="protein sequence ID" value="MCS5710742.1"/>
    <property type="molecule type" value="Genomic_DNA"/>
</dbReference>
<dbReference type="NCBIfam" id="NF040713">
    <property type="entry name" value="ZapE"/>
    <property type="match status" value="1"/>
</dbReference>
<dbReference type="GO" id="GO:0005524">
    <property type="term" value="F:ATP binding"/>
    <property type="evidence" value="ECO:0007669"/>
    <property type="project" value="UniProtKB-KW"/>
</dbReference>
<dbReference type="GO" id="GO:0032153">
    <property type="term" value="C:cell division site"/>
    <property type="evidence" value="ECO:0007669"/>
    <property type="project" value="TreeGrafter"/>
</dbReference>
<comment type="caution">
    <text evidence="3">The sequence shown here is derived from an EMBL/GenBank/DDBJ whole genome shotgun (WGS) entry which is preliminary data.</text>
</comment>
<dbReference type="STRING" id="295108.HT99x_02156"/>
<organism evidence="3">
    <name type="scientific">Candidatus Berkiella aquae</name>
    <dbReference type="NCBI Taxonomy" id="295108"/>
    <lineage>
        <taxon>Bacteria</taxon>
        <taxon>Pseudomonadati</taxon>
        <taxon>Pseudomonadota</taxon>
        <taxon>Gammaproteobacteria</taxon>
        <taxon>Candidatus Berkiellales</taxon>
        <taxon>Candidatus Berkiellaceae</taxon>
        <taxon>Candidatus Berkiella</taxon>
    </lineage>
</organism>
<dbReference type="PANTHER" id="PTHR12169:SF6">
    <property type="entry name" value="AFG1-LIKE ATPASE"/>
    <property type="match status" value="1"/>
</dbReference>
<dbReference type="GO" id="GO:0016887">
    <property type="term" value="F:ATP hydrolysis activity"/>
    <property type="evidence" value="ECO:0007669"/>
    <property type="project" value="InterPro"/>
</dbReference>
<dbReference type="EMBL" id="LKAJ01000009">
    <property type="protein sequence ID" value="KRG20669.1"/>
    <property type="molecule type" value="Genomic_DNA"/>
</dbReference>
<dbReference type="Proteomes" id="UP000051497">
    <property type="component" value="Unassembled WGS sequence"/>
</dbReference>
<dbReference type="GO" id="GO:0005737">
    <property type="term" value="C:cytoplasm"/>
    <property type="evidence" value="ECO:0007669"/>
    <property type="project" value="TreeGrafter"/>
</dbReference>
<sequence>MMTPLAWYEAKIQSGKLVSDPFQHKIVLQFDQLYKALLAKQRLWPRIKNHFYRLFKLEQEPTKGIYLWGSVGRGKTFLMDAFFHLLPFQQKERYHFHRFMQHVHEMLKKYQGKSEPLYLVAKAFKARTSIICFDEFYVNDIVDAMILSELFRHLFALGITLVATSNIKPDDLYPNGLQREKFLPAISLIKQHTQIISMDGSTDYRMQYLSNAQLYQYPADALSEKKLMMHFQQLASEKVVQGQSLTILERKIPTQWLADNIVWFKFSDLCIGPRSAMDYIQIASEFQTVIVSGVMTLTEENEDIARRFIALVDEFYDHKVTLILSATVPLSALYQGRRYRTDFQRTISRLTEMQSLDYLRKEHIP</sequence>
<keyword evidence="2" id="KW-0067">ATP-binding</keyword>
<evidence type="ECO:0000313" key="5">
    <source>
        <dbReference type="Proteomes" id="UP000051497"/>
    </source>
</evidence>
<dbReference type="RefSeq" id="WP_200957136.1">
    <property type="nucleotide sequence ID" value="NZ_LKAJ02000001.1"/>
</dbReference>
<dbReference type="PANTHER" id="PTHR12169">
    <property type="entry name" value="ATPASE N2B"/>
    <property type="match status" value="1"/>
</dbReference>
<keyword evidence="5" id="KW-1185">Reference proteome</keyword>
<dbReference type="SUPFAM" id="SSF52540">
    <property type="entry name" value="P-loop containing nucleoside triphosphate hydrolases"/>
    <property type="match status" value="1"/>
</dbReference>
<proteinExistence type="predicted"/>
<dbReference type="Pfam" id="PF03969">
    <property type="entry name" value="AFG1_ATPase"/>
    <property type="match status" value="1"/>
</dbReference>